<dbReference type="RefSeq" id="WP_381166125.1">
    <property type="nucleotide sequence ID" value="NZ_JBHSFK010000001.1"/>
</dbReference>
<keyword evidence="3" id="KW-1185">Reference proteome</keyword>
<evidence type="ECO:0000313" key="3">
    <source>
        <dbReference type="Proteomes" id="UP001595839"/>
    </source>
</evidence>
<dbReference type="EMBL" id="JBHSFK010000001">
    <property type="protein sequence ID" value="MFC4498064.1"/>
    <property type="molecule type" value="Genomic_DNA"/>
</dbReference>
<feature type="region of interest" description="Disordered" evidence="1">
    <location>
        <begin position="1"/>
        <end position="24"/>
    </location>
</feature>
<dbReference type="SUPFAM" id="SSF109854">
    <property type="entry name" value="DinB/YfiT-like putative metalloenzymes"/>
    <property type="match status" value="1"/>
</dbReference>
<sequence>MATDTDGMAPAMAPEEKNPELRWPYDGFASAGLIPRCRRRGQPPGLGPGVRRPVRQGGRGTDGRRRRSATVTSGQGREIPASEVPWLRAREVWIHLVDLRVGVGMDVLPPDLVRDVAGWMSARVGPESGELSELPRRL</sequence>
<evidence type="ECO:0008006" key="4">
    <source>
        <dbReference type="Google" id="ProtNLM"/>
    </source>
</evidence>
<dbReference type="InterPro" id="IPR034660">
    <property type="entry name" value="DinB/YfiT-like"/>
</dbReference>
<evidence type="ECO:0000313" key="2">
    <source>
        <dbReference type="EMBL" id="MFC4498064.1"/>
    </source>
</evidence>
<gene>
    <name evidence="2" type="ORF">ACFPIH_00790</name>
</gene>
<dbReference type="Proteomes" id="UP001595839">
    <property type="component" value="Unassembled WGS sequence"/>
</dbReference>
<comment type="caution">
    <text evidence="2">The sequence shown here is derived from an EMBL/GenBank/DDBJ whole genome shotgun (WGS) entry which is preliminary data.</text>
</comment>
<dbReference type="Gene3D" id="1.20.120.450">
    <property type="entry name" value="dinb family like domain"/>
    <property type="match status" value="1"/>
</dbReference>
<feature type="region of interest" description="Disordered" evidence="1">
    <location>
        <begin position="37"/>
        <end position="77"/>
    </location>
</feature>
<name>A0ABV9AEB0_9ACTN</name>
<accession>A0ABV9AEB0</accession>
<protein>
    <recommendedName>
        <fullName evidence="4">Mycothiol-dependent maleylpyruvate isomerase metal-binding domain-containing protein</fullName>
    </recommendedName>
</protein>
<reference evidence="3" key="1">
    <citation type="journal article" date="2019" name="Int. J. Syst. Evol. Microbiol.">
        <title>The Global Catalogue of Microorganisms (GCM) 10K type strain sequencing project: providing services to taxonomists for standard genome sequencing and annotation.</title>
        <authorList>
            <consortium name="The Broad Institute Genomics Platform"/>
            <consortium name="The Broad Institute Genome Sequencing Center for Infectious Disease"/>
            <person name="Wu L."/>
            <person name="Ma J."/>
        </authorList>
    </citation>
    <scope>NUCLEOTIDE SEQUENCE [LARGE SCALE GENOMIC DNA]</scope>
    <source>
        <strain evidence="3">CGMCC 4.7177</strain>
    </source>
</reference>
<proteinExistence type="predicted"/>
<organism evidence="2 3">
    <name type="scientific">Streptomyces vulcanius</name>
    <dbReference type="NCBI Taxonomy" id="1441876"/>
    <lineage>
        <taxon>Bacteria</taxon>
        <taxon>Bacillati</taxon>
        <taxon>Actinomycetota</taxon>
        <taxon>Actinomycetes</taxon>
        <taxon>Kitasatosporales</taxon>
        <taxon>Streptomycetaceae</taxon>
        <taxon>Streptomyces</taxon>
    </lineage>
</organism>
<evidence type="ECO:0000256" key="1">
    <source>
        <dbReference type="SAM" id="MobiDB-lite"/>
    </source>
</evidence>